<dbReference type="InterPro" id="IPR045154">
    <property type="entry name" value="PCF11-like"/>
</dbReference>
<dbReference type="SMR" id="A0A067G7F7"/>
<dbReference type="InterPro" id="IPR006569">
    <property type="entry name" value="CID_dom"/>
</dbReference>
<sequence length="763" mass="82344">MESGKILQNPRPSPSPSLAFTNNNKAMPNELAQKPSTPIIDKFRALLKLREAEARVGDGAGTTLSTNEIVQLYETVLAELTFNSKPIITDLTIIAGEQRAHGDGIAEAICTRILEVFCEAYRQVHPDLYSAMQHLFGTWSTVFPQAVLRKIEAELQFSSQVNKQSSNVNSLRASESPRPTHGIHVNPKYIRQFEHSNTDSVGGQRSNPAGSVGRATFALGANKLHPSSTSRLGRSLSPLAIGSEGDEFAVENSPRRLEGTSPSHPVFDYGIGRAIGRNEEVSEWRNPNRFESTSTSYNLSNGHEHQGPRALIDAYGSDRRASNNKPPQVGHMGINGMGNKVASRSWQNTEEEEFDWEDMSPTLLDRGRKNDFLPSSVPLYGSTGARPDFSKLNASSLESDVRTNHSSQAQLPLLDDSSVTAEDSVSLLGSGRGTGKVSGFQSEPNQNLGSRYPQESWNLPHHFSRSSHPPNGRGRGRDSHIPFPGSGVPSLGVDKAAPYIDKFVGADAQFVRPPAVVSRIGSSGPDLLSTGAIQSSTGAWAPMNLHKPHLPPGQPVYPQQKQTRTQFDSINAAGRILNQGPSKSLYNSESKELSLMKPQLHDQHATPNQQNQGRAQFLSQEATNNFLPSIAASMPPHPLAPPLSHGYTQRGHNAVMGMVSSNPVPAGQQPLHVQSIQNSSLHLQGRPAPPLPPGPPPASSQMIPGSQSAGLVVPSQQPGHAFSGLISSLMAQGLISLTTQTPVQDSVGLEFNADLHKLRQSRQ</sequence>
<dbReference type="GO" id="GO:0000993">
    <property type="term" value="F:RNA polymerase II complex binding"/>
    <property type="evidence" value="ECO:0007669"/>
    <property type="project" value="InterPro"/>
</dbReference>
<protein>
    <recommendedName>
        <fullName evidence="3">CID domain-containing protein</fullName>
    </recommendedName>
</protein>
<dbReference type="GO" id="GO:0006369">
    <property type="term" value="P:termination of RNA polymerase II transcription"/>
    <property type="evidence" value="ECO:0007669"/>
    <property type="project" value="InterPro"/>
</dbReference>
<feature type="region of interest" description="Disordered" evidence="2">
    <location>
        <begin position="341"/>
        <end position="369"/>
    </location>
</feature>
<keyword evidence="5" id="KW-1185">Reference proteome</keyword>
<dbReference type="InterPro" id="IPR008942">
    <property type="entry name" value="ENTH_VHS"/>
</dbReference>
<feature type="region of interest" description="Disordered" evidence="2">
    <location>
        <begin position="246"/>
        <end position="269"/>
    </location>
</feature>
<reference evidence="4 5" key="1">
    <citation type="submission" date="2014-04" db="EMBL/GenBank/DDBJ databases">
        <authorList>
            <consortium name="International Citrus Genome Consortium"/>
            <person name="Gmitter F."/>
            <person name="Chen C."/>
            <person name="Farmerie W."/>
            <person name="Harkins T."/>
            <person name="Desany B."/>
            <person name="Mohiuddin M."/>
            <person name="Kodira C."/>
            <person name="Borodovsky M."/>
            <person name="Lomsadze A."/>
            <person name="Burns P."/>
            <person name="Jenkins J."/>
            <person name="Prochnik S."/>
            <person name="Shu S."/>
            <person name="Chapman J."/>
            <person name="Pitluck S."/>
            <person name="Schmutz J."/>
            <person name="Rokhsar D."/>
        </authorList>
    </citation>
    <scope>NUCLEOTIDE SEQUENCE</scope>
</reference>
<keyword evidence="1" id="KW-0507">mRNA processing</keyword>
<feature type="compositionally biased region" description="Acidic residues" evidence="2">
    <location>
        <begin position="349"/>
        <end position="358"/>
    </location>
</feature>
<dbReference type="AlphaFoldDB" id="A0A067G7F7"/>
<evidence type="ECO:0000256" key="1">
    <source>
        <dbReference type="ARBA" id="ARBA00022664"/>
    </source>
</evidence>
<accession>A0A067G7F7</accession>
<gene>
    <name evidence="4" type="ORF">CISIN_1g003277mg</name>
</gene>
<evidence type="ECO:0000313" key="5">
    <source>
        <dbReference type="Proteomes" id="UP000027120"/>
    </source>
</evidence>
<dbReference type="GO" id="GO:0005634">
    <property type="term" value="C:nucleus"/>
    <property type="evidence" value="ECO:0007669"/>
    <property type="project" value="UniProtKB-ARBA"/>
</dbReference>
<feature type="region of interest" description="Disordered" evidence="2">
    <location>
        <begin position="396"/>
        <end position="487"/>
    </location>
</feature>
<feature type="region of interest" description="Disordered" evidence="2">
    <location>
        <begin position="628"/>
        <end position="650"/>
    </location>
</feature>
<dbReference type="GO" id="GO:0031124">
    <property type="term" value="P:mRNA 3'-end processing"/>
    <property type="evidence" value="ECO:0007669"/>
    <property type="project" value="InterPro"/>
</dbReference>
<dbReference type="SUPFAM" id="SSF48464">
    <property type="entry name" value="ENTH/VHS domain"/>
    <property type="match status" value="1"/>
</dbReference>
<evidence type="ECO:0000256" key="2">
    <source>
        <dbReference type="SAM" id="MobiDB-lite"/>
    </source>
</evidence>
<dbReference type="PANTHER" id="PTHR15921:SF12">
    <property type="entry name" value="POLYADENYLATION AND CLEAVAGE FACTOR HOMOLOG 4"/>
    <property type="match status" value="1"/>
</dbReference>
<evidence type="ECO:0000313" key="4">
    <source>
        <dbReference type="EMBL" id="KDO75524.1"/>
    </source>
</evidence>
<feature type="region of interest" description="Disordered" evidence="2">
    <location>
        <begin position="678"/>
        <end position="713"/>
    </location>
</feature>
<dbReference type="EMBL" id="KK784882">
    <property type="protein sequence ID" value="KDO75524.1"/>
    <property type="molecule type" value="Genomic_DNA"/>
</dbReference>
<dbReference type="SMART" id="SM00582">
    <property type="entry name" value="RPR"/>
    <property type="match status" value="1"/>
</dbReference>
<feature type="compositionally biased region" description="Polar residues" evidence="2">
    <location>
        <begin position="396"/>
        <end position="410"/>
    </location>
</feature>
<proteinExistence type="predicted"/>
<feature type="region of interest" description="Disordered" evidence="2">
    <location>
        <begin position="1"/>
        <end position="23"/>
    </location>
</feature>
<dbReference type="GO" id="GO:0003729">
    <property type="term" value="F:mRNA binding"/>
    <property type="evidence" value="ECO:0007669"/>
    <property type="project" value="InterPro"/>
</dbReference>
<feature type="domain" description="CID" evidence="3">
    <location>
        <begin position="68"/>
        <end position="156"/>
    </location>
</feature>
<organism evidence="4 5">
    <name type="scientific">Citrus sinensis</name>
    <name type="common">Sweet orange</name>
    <name type="synonym">Citrus aurantium var. sinensis</name>
    <dbReference type="NCBI Taxonomy" id="2711"/>
    <lineage>
        <taxon>Eukaryota</taxon>
        <taxon>Viridiplantae</taxon>
        <taxon>Streptophyta</taxon>
        <taxon>Embryophyta</taxon>
        <taxon>Tracheophyta</taxon>
        <taxon>Spermatophyta</taxon>
        <taxon>Magnoliopsida</taxon>
        <taxon>eudicotyledons</taxon>
        <taxon>Gunneridae</taxon>
        <taxon>Pentapetalae</taxon>
        <taxon>rosids</taxon>
        <taxon>malvids</taxon>
        <taxon>Sapindales</taxon>
        <taxon>Rutaceae</taxon>
        <taxon>Aurantioideae</taxon>
        <taxon>Citrus</taxon>
    </lineage>
</organism>
<dbReference type="Proteomes" id="UP000027120">
    <property type="component" value="Unassembled WGS sequence"/>
</dbReference>
<feature type="compositionally biased region" description="Polar residues" evidence="2">
    <location>
        <begin position="702"/>
        <end position="713"/>
    </location>
</feature>
<dbReference type="Gene3D" id="1.25.40.90">
    <property type="match status" value="2"/>
</dbReference>
<name>A0A067G7F7_CITSI</name>
<feature type="compositionally biased region" description="Pro residues" evidence="2">
    <location>
        <begin position="687"/>
        <end position="698"/>
    </location>
</feature>
<evidence type="ECO:0000259" key="3">
    <source>
        <dbReference type="SMART" id="SM00582"/>
    </source>
</evidence>
<dbReference type="PANTHER" id="PTHR15921">
    <property type="entry name" value="PRE-MRNA CLEAVAGE COMPLEX II"/>
    <property type="match status" value="1"/>
</dbReference>
<feature type="compositionally biased region" description="Polar residues" evidence="2">
    <location>
        <begin position="439"/>
        <end position="457"/>
    </location>
</feature>